<dbReference type="CDD" id="cd07153">
    <property type="entry name" value="Fur_like"/>
    <property type="match status" value="1"/>
</dbReference>
<gene>
    <name evidence="9" type="ORF">B5E75_05180</name>
</gene>
<feature type="binding site" evidence="7">
    <location>
        <position position="87"/>
    </location>
    <ligand>
        <name>Zn(2+)</name>
        <dbReference type="ChEBI" id="CHEBI:29105"/>
    </ligand>
</feature>
<dbReference type="RefSeq" id="WP_087357725.1">
    <property type="nucleotide sequence ID" value="NZ_AP031415.1"/>
</dbReference>
<sequence>MSETKLRYSKQRETIYDVLKNDCTHPCVDDIYTKVKQLLPDISLGTVYRNLNLLADHHRITRLDIGDGVIRFDARMDSHFHMICKQCGSIQDIVCQPAILEELINKVNEQSEHVVESAQILFHGTCLHCLKQKS</sequence>
<evidence type="ECO:0000256" key="1">
    <source>
        <dbReference type="ARBA" id="ARBA00007957"/>
    </source>
</evidence>
<keyword evidence="6" id="KW-0804">Transcription</keyword>
<comment type="cofactor">
    <cofactor evidence="8">
        <name>Mn(2+)</name>
        <dbReference type="ChEBI" id="CHEBI:29035"/>
    </cofactor>
    <cofactor evidence="8">
        <name>Fe(2+)</name>
        <dbReference type="ChEBI" id="CHEBI:29033"/>
    </cofactor>
    <text evidence="8">Binds 1 Mn(2+) or Fe(2+) ion per subunit.</text>
</comment>
<dbReference type="Gene3D" id="3.30.1490.190">
    <property type="match status" value="1"/>
</dbReference>
<dbReference type="GO" id="GO:0000976">
    <property type="term" value="F:transcription cis-regulatory region binding"/>
    <property type="evidence" value="ECO:0007669"/>
    <property type="project" value="TreeGrafter"/>
</dbReference>
<comment type="similarity">
    <text evidence="1">Belongs to the Fur family.</text>
</comment>
<keyword evidence="2" id="KW-0678">Repressor</keyword>
<keyword evidence="5" id="KW-0238">DNA-binding</keyword>
<dbReference type="InterPro" id="IPR036390">
    <property type="entry name" value="WH_DNA-bd_sf"/>
</dbReference>
<comment type="cofactor">
    <cofactor evidence="7">
        <name>Zn(2+)</name>
        <dbReference type="ChEBI" id="CHEBI:29105"/>
    </cofactor>
    <text evidence="7">Binds 1 zinc ion per subunit.</text>
</comment>
<evidence type="ECO:0000256" key="4">
    <source>
        <dbReference type="ARBA" id="ARBA00023015"/>
    </source>
</evidence>
<dbReference type="GO" id="GO:0003700">
    <property type="term" value="F:DNA-binding transcription factor activity"/>
    <property type="evidence" value="ECO:0007669"/>
    <property type="project" value="InterPro"/>
</dbReference>
<feature type="binding site" evidence="7">
    <location>
        <position position="129"/>
    </location>
    <ligand>
        <name>Zn(2+)</name>
        <dbReference type="ChEBI" id="CHEBI:29105"/>
    </ligand>
</feature>
<dbReference type="GO" id="GO:1900376">
    <property type="term" value="P:regulation of secondary metabolite biosynthetic process"/>
    <property type="evidence" value="ECO:0007669"/>
    <property type="project" value="TreeGrafter"/>
</dbReference>
<feature type="binding site" evidence="8">
    <location>
        <position position="101"/>
    </location>
    <ligand>
        <name>Fe cation</name>
        <dbReference type="ChEBI" id="CHEBI:24875"/>
    </ligand>
</feature>
<evidence type="ECO:0000256" key="5">
    <source>
        <dbReference type="ARBA" id="ARBA00023125"/>
    </source>
</evidence>
<evidence type="ECO:0008006" key="11">
    <source>
        <dbReference type="Google" id="ProtNLM"/>
    </source>
</evidence>
<name>A0A1Y4SY63_9FIRM</name>
<dbReference type="AlphaFoldDB" id="A0A1Y4SY63"/>
<accession>A0A1Y4SY63</accession>
<evidence type="ECO:0000256" key="6">
    <source>
        <dbReference type="ARBA" id="ARBA00023163"/>
    </source>
</evidence>
<evidence type="ECO:0000256" key="8">
    <source>
        <dbReference type="PIRSR" id="PIRSR602481-2"/>
    </source>
</evidence>
<organism evidence="9 10">
    <name type="scientific">Massilimicrobiota timonensis</name>
    <dbReference type="NCBI Taxonomy" id="1776392"/>
    <lineage>
        <taxon>Bacteria</taxon>
        <taxon>Bacillati</taxon>
        <taxon>Bacillota</taxon>
        <taxon>Erysipelotrichia</taxon>
        <taxon>Erysipelotrichales</taxon>
        <taxon>Erysipelotrichaceae</taxon>
        <taxon>Massilimicrobiota</taxon>
    </lineage>
</organism>
<keyword evidence="3 7" id="KW-0862">Zinc</keyword>
<evidence type="ECO:0000256" key="7">
    <source>
        <dbReference type="PIRSR" id="PIRSR602481-1"/>
    </source>
</evidence>
<protein>
    <recommendedName>
        <fullName evidence="11">Transcriptional repressor</fullName>
    </recommendedName>
</protein>
<reference evidence="9 10" key="1">
    <citation type="journal article" date="2018" name="BMC Genomics">
        <title>Whole genome sequencing and function prediction of 133 gut anaerobes isolated from chicken caecum in pure cultures.</title>
        <authorList>
            <person name="Medvecky M."/>
            <person name="Cejkova D."/>
            <person name="Polansky O."/>
            <person name="Karasova D."/>
            <person name="Kubasova T."/>
            <person name="Cizek A."/>
            <person name="Rychlik I."/>
        </authorList>
    </citation>
    <scope>NUCLEOTIDE SEQUENCE [LARGE SCALE GENOMIC DNA]</scope>
    <source>
        <strain evidence="9 10">An13</strain>
    </source>
</reference>
<evidence type="ECO:0000313" key="9">
    <source>
        <dbReference type="EMBL" id="OUQ34868.1"/>
    </source>
</evidence>
<dbReference type="PANTHER" id="PTHR33202:SF7">
    <property type="entry name" value="FERRIC UPTAKE REGULATION PROTEIN"/>
    <property type="match status" value="1"/>
</dbReference>
<keyword evidence="4" id="KW-0805">Transcription regulation</keyword>
<comment type="caution">
    <text evidence="9">The sequence shown here is derived from an EMBL/GenBank/DDBJ whole genome shotgun (WGS) entry which is preliminary data.</text>
</comment>
<dbReference type="GO" id="GO:0008270">
    <property type="term" value="F:zinc ion binding"/>
    <property type="evidence" value="ECO:0007669"/>
    <property type="project" value="TreeGrafter"/>
</dbReference>
<dbReference type="OrthoDB" id="8659436at2"/>
<dbReference type="InterPro" id="IPR002481">
    <property type="entry name" value="FUR"/>
</dbReference>
<dbReference type="Pfam" id="PF01475">
    <property type="entry name" value="FUR"/>
    <property type="match status" value="1"/>
</dbReference>
<dbReference type="EMBL" id="NFLJ01000012">
    <property type="protein sequence ID" value="OUQ34868.1"/>
    <property type="molecule type" value="Genomic_DNA"/>
</dbReference>
<feature type="binding site" evidence="7">
    <location>
        <position position="84"/>
    </location>
    <ligand>
        <name>Zn(2+)</name>
        <dbReference type="ChEBI" id="CHEBI:29105"/>
    </ligand>
</feature>
<dbReference type="InterPro" id="IPR043135">
    <property type="entry name" value="Fur_C"/>
</dbReference>
<feature type="binding site" evidence="7">
    <location>
        <position position="126"/>
    </location>
    <ligand>
        <name>Zn(2+)</name>
        <dbReference type="ChEBI" id="CHEBI:29105"/>
    </ligand>
</feature>
<dbReference type="Gene3D" id="1.10.10.10">
    <property type="entry name" value="Winged helix-like DNA-binding domain superfamily/Winged helix DNA-binding domain"/>
    <property type="match status" value="1"/>
</dbReference>
<keyword evidence="7" id="KW-0479">Metal-binding</keyword>
<dbReference type="InterPro" id="IPR036388">
    <property type="entry name" value="WH-like_DNA-bd_sf"/>
</dbReference>
<keyword evidence="8" id="KW-0408">Iron</keyword>
<dbReference type="GO" id="GO:0045892">
    <property type="term" value="P:negative regulation of DNA-templated transcription"/>
    <property type="evidence" value="ECO:0007669"/>
    <property type="project" value="TreeGrafter"/>
</dbReference>
<dbReference type="SUPFAM" id="SSF46785">
    <property type="entry name" value="Winged helix' DNA-binding domain"/>
    <property type="match status" value="1"/>
</dbReference>
<keyword evidence="10" id="KW-1185">Reference proteome</keyword>
<dbReference type="Proteomes" id="UP000195305">
    <property type="component" value="Unassembled WGS sequence"/>
</dbReference>
<evidence type="ECO:0000313" key="10">
    <source>
        <dbReference type="Proteomes" id="UP000195305"/>
    </source>
</evidence>
<dbReference type="PANTHER" id="PTHR33202">
    <property type="entry name" value="ZINC UPTAKE REGULATION PROTEIN"/>
    <property type="match status" value="1"/>
</dbReference>
<evidence type="ECO:0000256" key="2">
    <source>
        <dbReference type="ARBA" id="ARBA00022491"/>
    </source>
</evidence>
<evidence type="ECO:0000256" key="3">
    <source>
        <dbReference type="ARBA" id="ARBA00022833"/>
    </source>
</evidence>
<proteinExistence type="inferred from homology"/>